<dbReference type="InterPro" id="IPR038770">
    <property type="entry name" value="Na+/solute_symporter_sf"/>
</dbReference>
<gene>
    <name evidence="2" type="ORF">WJX73_009868</name>
</gene>
<accession>A0AAW1NXQ2</accession>
<protein>
    <submittedName>
        <fullName evidence="2">Uncharacterized protein</fullName>
    </submittedName>
</protein>
<dbReference type="PANTHER" id="PTHR18640:SF10">
    <property type="entry name" value="SODIUM_METABOLITE COTRANSPORTER BASS4, CHLOROPLASTIC-RELATED"/>
    <property type="match status" value="1"/>
</dbReference>
<feature type="transmembrane region" description="Helical" evidence="1">
    <location>
        <begin position="247"/>
        <end position="267"/>
    </location>
</feature>
<feature type="transmembrane region" description="Helical" evidence="1">
    <location>
        <begin position="287"/>
        <end position="306"/>
    </location>
</feature>
<name>A0AAW1NXQ2_9CHLO</name>
<feature type="transmembrane region" description="Helical" evidence="1">
    <location>
        <begin position="122"/>
        <end position="138"/>
    </location>
</feature>
<evidence type="ECO:0000313" key="3">
    <source>
        <dbReference type="Proteomes" id="UP001465755"/>
    </source>
</evidence>
<dbReference type="AlphaFoldDB" id="A0AAW1NXQ2"/>
<dbReference type="Proteomes" id="UP001465755">
    <property type="component" value="Unassembled WGS sequence"/>
</dbReference>
<evidence type="ECO:0000313" key="2">
    <source>
        <dbReference type="EMBL" id="KAK9798615.1"/>
    </source>
</evidence>
<dbReference type="GO" id="GO:0009941">
    <property type="term" value="C:chloroplast envelope"/>
    <property type="evidence" value="ECO:0007669"/>
    <property type="project" value="TreeGrafter"/>
</dbReference>
<keyword evidence="3" id="KW-1185">Reference proteome</keyword>
<dbReference type="Gene3D" id="1.20.1530.20">
    <property type="match status" value="1"/>
</dbReference>
<feature type="transmembrane region" description="Helical" evidence="1">
    <location>
        <begin position="150"/>
        <end position="172"/>
    </location>
</feature>
<evidence type="ECO:0000256" key="1">
    <source>
        <dbReference type="SAM" id="Phobius"/>
    </source>
</evidence>
<keyword evidence="1" id="KW-0472">Membrane</keyword>
<organism evidence="2 3">
    <name type="scientific">Symbiochloris irregularis</name>
    <dbReference type="NCBI Taxonomy" id="706552"/>
    <lineage>
        <taxon>Eukaryota</taxon>
        <taxon>Viridiplantae</taxon>
        <taxon>Chlorophyta</taxon>
        <taxon>core chlorophytes</taxon>
        <taxon>Trebouxiophyceae</taxon>
        <taxon>Trebouxiales</taxon>
        <taxon>Trebouxiaceae</taxon>
        <taxon>Symbiochloris</taxon>
    </lineage>
</organism>
<sequence>MAGALCGAHLNLFHNNSSRRIFCTSSIPRSSGRLQVVSCLQFSAQHRLAAKSAGVCSHHGHSVKVHAAADGSAAIPDGSGPSWLQRLEKAGQEQFLPLALLAGMALGLMFPNPGVWAASHNLQMFATSGIFVLSGLGLRRREAQEALSSWGAALFGLLSILVFSPLLGVLALRLPLQPPELAFGLAVFCCVPSTLSSGVSLTQAVGGNTALALLLTIGSNLLGILTMPFVLCAVLGAGDVASAIKPVALLITLVQSILVPLSVGAAARAFVPGVKEAADENKKRLGFLSGTLLALVPWMQLLRLGGPGDEGKGKRRAIVLVASTKTLPIAVTDKRTVGGSDMPTGEFITKVSRNF</sequence>
<proteinExistence type="predicted"/>
<dbReference type="Pfam" id="PF13593">
    <property type="entry name" value="SBF_like"/>
    <property type="match status" value="1"/>
</dbReference>
<feature type="transmembrane region" description="Helical" evidence="1">
    <location>
        <begin position="95"/>
        <end position="116"/>
    </location>
</feature>
<reference evidence="2 3" key="1">
    <citation type="journal article" date="2024" name="Nat. Commun.">
        <title>Phylogenomics reveals the evolutionary origins of lichenization in chlorophyte algae.</title>
        <authorList>
            <person name="Puginier C."/>
            <person name="Libourel C."/>
            <person name="Otte J."/>
            <person name="Skaloud P."/>
            <person name="Haon M."/>
            <person name="Grisel S."/>
            <person name="Petersen M."/>
            <person name="Berrin J.G."/>
            <person name="Delaux P.M."/>
            <person name="Dal Grande F."/>
            <person name="Keller J."/>
        </authorList>
    </citation>
    <scope>NUCLEOTIDE SEQUENCE [LARGE SCALE GENOMIC DNA]</scope>
    <source>
        <strain evidence="2 3">SAG 2036</strain>
    </source>
</reference>
<dbReference type="EMBL" id="JALJOQ010000096">
    <property type="protein sequence ID" value="KAK9798615.1"/>
    <property type="molecule type" value="Genomic_DNA"/>
</dbReference>
<comment type="caution">
    <text evidence="2">The sequence shown here is derived from an EMBL/GenBank/DDBJ whole genome shotgun (WGS) entry which is preliminary data.</text>
</comment>
<feature type="transmembrane region" description="Helical" evidence="1">
    <location>
        <begin position="210"/>
        <end position="235"/>
    </location>
</feature>
<dbReference type="PANTHER" id="PTHR18640">
    <property type="entry name" value="SOLUTE CARRIER FAMILY 10 MEMBER 7"/>
    <property type="match status" value="1"/>
</dbReference>
<dbReference type="InterPro" id="IPR016833">
    <property type="entry name" value="Put_Na-Bile_cotransptr"/>
</dbReference>
<keyword evidence="1" id="KW-0812">Transmembrane</keyword>
<keyword evidence="1" id="KW-1133">Transmembrane helix</keyword>